<dbReference type="Pfam" id="PF01381">
    <property type="entry name" value="HTH_3"/>
    <property type="match status" value="1"/>
</dbReference>
<keyword evidence="2" id="KW-1133">Transmembrane helix</keyword>
<dbReference type="GO" id="GO:0005829">
    <property type="term" value="C:cytosol"/>
    <property type="evidence" value="ECO:0007669"/>
    <property type="project" value="TreeGrafter"/>
</dbReference>
<dbReference type="EMBL" id="DACSDU010000094">
    <property type="protein sequence ID" value="HAT1589348.1"/>
    <property type="molecule type" value="Genomic_DNA"/>
</dbReference>
<evidence type="ECO:0000256" key="2">
    <source>
        <dbReference type="SAM" id="Phobius"/>
    </source>
</evidence>
<reference evidence="4" key="1">
    <citation type="journal article" date="2018" name="Genome Biol.">
        <title>SKESA: strategic k-mer extension for scrupulous assemblies.</title>
        <authorList>
            <person name="Souvorov A."/>
            <person name="Agarwala R."/>
            <person name="Lipman D.J."/>
        </authorList>
    </citation>
    <scope>NUCLEOTIDE SEQUENCE</scope>
    <source>
        <strain evidence="4">YDC697-2</strain>
    </source>
</reference>
<dbReference type="SMART" id="SM00530">
    <property type="entry name" value="HTH_XRE"/>
    <property type="match status" value="1"/>
</dbReference>
<dbReference type="AlphaFoldDB" id="A0A8H9TYS3"/>
<feature type="domain" description="HTH cro/C1-type" evidence="3">
    <location>
        <begin position="7"/>
        <end position="60"/>
    </location>
</feature>
<protein>
    <submittedName>
        <fullName evidence="4">Helix-turn-helix domain-containing protein</fullName>
    </submittedName>
</protein>
<evidence type="ECO:0000313" key="4">
    <source>
        <dbReference type="EMBL" id="HAT1589348.1"/>
    </source>
</evidence>
<dbReference type="InterPro" id="IPR010982">
    <property type="entry name" value="Lambda_DNA-bd_dom_sf"/>
</dbReference>
<gene>
    <name evidence="4" type="ORF">I8Y00_005785</name>
</gene>
<comment type="caution">
    <text evidence="4">The sequence shown here is derived from an EMBL/GenBank/DDBJ whole genome shotgun (WGS) entry which is preliminary data.</text>
</comment>
<dbReference type="OrthoDB" id="21915at2"/>
<dbReference type="GO" id="GO:0003700">
    <property type="term" value="F:DNA-binding transcription factor activity"/>
    <property type="evidence" value="ECO:0007669"/>
    <property type="project" value="TreeGrafter"/>
</dbReference>
<evidence type="ECO:0000256" key="1">
    <source>
        <dbReference type="ARBA" id="ARBA00023125"/>
    </source>
</evidence>
<reference evidence="4" key="2">
    <citation type="submission" date="2020-11" db="EMBL/GenBank/DDBJ databases">
        <authorList>
            <consortium name="NCBI Pathogen Detection Project"/>
        </authorList>
    </citation>
    <scope>NUCLEOTIDE SEQUENCE</scope>
    <source>
        <strain evidence="4">YDC697-2</strain>
    </source>
</reference>
<dbReference type="Pfam" id="PF13239">
    <property type="entry name" value="2TM"/>
    <property type="match status" value="1"/>
</dbReference>
<dbReference type="Proteomes" id="UP000864563">
    <property type="component" value="Unassembled WGS sequence"/>
</dbReference>
<dbReference type="PANTHER" id="PTHR46797:SF1">
    <property type="entry name" value="METHYLPHOSPHONATE SYNTHASE"/>
    <property type="match status" value="1"/>
</dbReference>
<accession>A0A8H9TYS3</accession>
<dbReference type="KEGG" id="cfar:CI104_22745"/>
<evidence type="ECO:0000259" key="3">
    <source>
        <dbReference type="PROSITE" id="PS50943"/>
    </source>
</evidence>
<dbReference type="PANTHER" id="PTHR46797">
    <property type="entry name" value="HTH-TYPE TRANSCRIPTIONAL REGULATOR"/>
    <property type="match status" value="1"/>
</dbReference>
<dbReference type="Gene3D" id="1.10.260.40">
    <property type="entry name" value="lambda repressor-like DNA-binding domains"/>
    <property type="match status" value="1"/>
</dbReference>
<dbReference type="SUPFAM" id="SSF47413">
    <property type="entry name" value="lambda repressor-like DNA-binding domains"/>
    <property type="match status" value="1"/>
</dbReference>
<organism evidence="4">
    <name type="scientific">Citrobacter farmeri</name>
    <dbReference type="NCBI Taxonomy" id="67824"/>
    <lineage>
        <taxon>Bacteria</taxon>
        <taxon>Pseudomonadati</taxon>
        <taxon>Pseudomonadota</taxon>
        <taxon>Gammaproteobacteria</taxon>
        <taxon>Enterobacterales</taxon>
        <taxon>Enterobacteriaceae</taxon>
        <taxon>Citrobacter</taxon>
    </lineage>
</organism>
<dbReference type="RefSeq" id="WP_042321331.1">
    <property type="nucleotide sequence ID" value="NZ_CABMNX010000001.1"/>
</dbReference>
<feature type="transmembrane region" description="Helical" evidence="2">
    <location>
        <begin position="88"/>
        <end position="109"/>
    </location>
</feature>
<sequence>MSNTNKFRSLRLARAWSQEQLAELSGLSVRTVQRIENGDQPSLETLSALAAVFEVSVADLSGPDAPVDDALDQRIAEAKSYLAEEGRFYRSVITAIVVCALLLILNHFTAPTSAWSLWLAGIWFALLFIRGMRTFVFRGLISRWQQKRLQQILRR</sequence>
<proteinExistence type="predicted"/>
<dbReference type="GeneID" id="92971469"/>
<dbReference type="InterPro" id="IPR025698">
    <property type="entry name" value="2TM_dom"/>
</dbReference>
<name>A0A8H9TYS3_9ENTR</name>
<keyword evidence="1" id="KW-0238">DNA-binding</keyword>
<dbReference type="InterPro" id="IPR001387">
    <property type="entry name" value="Cro/C1-type_HTH"/>
</dbReference>
<dbReference type="CDD" id="cd00093">
    <property type="entry name" value="HTH_XRE"/>
    <property type="match status" value="1"/>
</dbReference>
<dbReference type="GO" id="GO:0003677">
    <property type="term" value="F:DNA binding"/>
    <property type="evidence" value="ECO:0007669"/>
    <property type="project" value="UniProtKB-KW"/>
</dbReference>
<keyword evidence="2" id="KW-0472">Membrane</keyword>
<feature type="transmembrane region" description="Helical" evidence="2">
    <location>
        <begin position="115"/>
        <end position="141"/>
    </location>
</feature>
<keyword evidence="2" id="KW-0812">Transmembrane</keyword>
<dbReference type="PROSITE" id="PS50943">
    <property type="entry name" value="HTH_CROC1"/>
    <property type="match status" value="1"/>
</dbReference>
<dbReference type="InterPro" id="IPR050807">
    <property type="entry name" value="TransReg_Diox_bact_type"/>
</dbReference>